<gene>
    <name evidence="3" type="ORF">GCM10011574_56270</name>
</gene>
<reference evidence="3" key="2">
    <citation type="submission" date="2020-09" db="EMBL/GenBank/DDBJ databases">
        <authorList>
            <person name="Sun Q."/>
            <person name="Zhou Y."/>
        </authorList>
    </citation>
    <scope>NUCLEOTIDE SEQUENCE</scope>
    <source>
        <strain evidence="3">CGMCC 4.7138</strain>
    </source>
</reference>
<dbReference type="OrthoDB" id="9761935at2"/>
<dbReference type="Pfam" id="PF12770">
    <property type="entry name" value="CHAT"/>
    <property type="match status" value="1"/>
</dbReference>
<evidence type="ECO:0000313" key="3">
    <source>
        <dbReference type="EMBL" id="GGO25147.1"/>
    </source>
</evidence>
<feature type="region of interest" description="Disordered" evidence="1">
    <location>
        <begin position="334"/>
        <end position="395"/>
    </location>
</feature>
<evidence type="ECO:0000256" key="1">
    <source>
        <dbReference type="SAM" id="MobiDB-lite"/>
    </source>
</evidence>
<organism evidence="3 4">
    <name type="scientific">Microbispora bryophytorum</name>
    <dbReference type="NCBI Taxonomy" id="1460882"/>
    <lineage>
        <taxon>Bacteria</taxon>
        <taxon>Bacillati</taxon>
        <taxon>Actinomycetota</taxon>
        <taxon>Actinomycetes</taxon>
        <taxon>Streptosporangiales</taxon>
        <taxon>Streptosporangiaceae</taxon>
        <taxon>Microbispora</taxon>
    </lineage>
</organism>
<feature type="region of interest" description="Disordered" evidence="1">
    <location>
        <begin position="485"/>
        <end position="531"/>
    </location>
</feature>
<name>A0A8H9H8N7_9ACTN</name>
<proteinExistence type="predicted"/>
<dbReference type="Gene3D" id="1.25.40.10">
    <property type="entry name" value="Tetratricopeptide repeat domain"/>
    <property type="match status" value="1"/>
</dbReference>
<keyword evidence="4" id="KW-1185">Reference proteome</keyword>
<dbReference type="InterPro" id="IPR024983">
    <property type="entry name" value="CHAT_dom"/>
</dbReference>
<accession>A0A8H9H8N7</accession>
<dbReference type="Proteomes" id="UP000653480">
    <property type="component" value="Unassembled WGS sequence"/>
</dbReference>
<evidence type="ECO:0000259" key="2">
    <source>
        <dbReference type="Pfam" id="PF12770"/>
    </source>
</evidence>
<evidence type="ECO:0000313" key="4">
    <source>
        <dbReference type="Proteomes" id="UP000653480"/>
    </source>
</evidence>
<dbReference type="RefSeq" id="WP_142572996.1">
    <property type="nucleotide sequence ID" value="NZ_BMMN01000013.1"/>
</dbReference>
<dbReference type="AlphaFoldDB" id="A0A8H9H8N7"/>
<reference evidence="3" key="1">
    <citation type="journal article" date="2014" name="Int. J. Syst. Evol. Microbiol.">
        <title>Complete genome sequence of Corynebacterium casei LMG S-19264T (=DSM 44701T), isolated from a smear-ripened cheese.</title>
        <authorList>
            <consortium name="US DOE Joint Genome Institute (JGI-PGF)"/>
            <person name="Walter F."/>
            <person name="Albersmeier A."/>
            <person name="Kalinowski J."/>
            <person name="Ruckert C."/>
        </authorList>
    </citation>
    <scope>NUCLEOTIDE SEQUENCE</scope>
    <source>
        <strain evidence="3">CGMCC 4.7138</strain>
    </source>
</reference>
<comment type="caution">
    <text evidence="3">The sequence shown here is derived from an EMBL/GenBank/DDBJ whole genome shotgun (WGS) entry which is preliminary data.</text>
</comment>
<feature type="compositionally biased region" description="Basic and acidic residues" evidence="1">
    <location>
        <begin position="503"/>
        <end position="531"/>
    </location>
</feature>
<dbReference type="InterPro" id="IPR011990">
    <property type="entry name" value="TPR-like_helical_dom_sf"/>
</dbReference>
<feature type="compositionally biased region" description="Polar residues" evidence="1">
    <location>
        <begin position="348"/>
        <end position="374"/>
    </location>
</feature>
<dbReference type="EMBL" id="BMMN01000013">
    <property type="protein sequence ID" value="GGO25147.1"/>
    <property type="molecule type" value="Genomic_DNA"/>
</dbReference>
<feature type="domain" description="CHAT" evidence="2">
    <location>
        <begin position="693"/>
        <end position="925"/>
    </location>
</feature>
<sequence>MTSSGDPLDVGLLDRAEAAVRLSATDPRLALAEARAVLDLAAGAYGEAASVALRATALAARELGDLELAGERLEEAIAAAGHGLPRRVAQARMSLVTVRAQLGDPEGGLRLADLAERDLTGADLARLGVQRSVALILLGRHEEAVRHCDRAIGLLDDDPLFRAGGLLNRGLAHTYLEQYGEGEADLAECARVARAAGLDHVAMLAEGNLPFVAARRGDIAAAFARYRAAEAALFGYPERLAVMRTDFAEVLVAARLPGEARTLLEQAVPELVAAGAQAALPGARLLLAQAALLAGDAPLAETTARTALAELDAQGRAAWLPLAREVVLRARLAETPTPPAAHARDATARTQAGGTRDATAQTQAGGTRDATPQTQGGGTRDATPQTQGGDRPSATGAERLVTDLVACADDLAACGWPGASAALRLTAAAAAVRLGAITPALPQLDRVAATATRPLVRWHAVAMRHRLDGDLDRALAAAARGIDAVHAPGGGAQSDDAQSDGAGPRDRDPDRDPARNAAGDADRDPDRDPTRDAELRVHAARPAEDLAAFGLEIALDRARRTGDARTVLVWAERWRAVVRGAAAPTSALHGVPPAGSGLLVELVRRGDDLFAVTAGSKGCVLRALGSYQAAVEATVRIRYGLRRRALQDALRDAPRDARHDALRDARHDAGDLPGAADAGDLPGAADEGIARELSALDHALLSGPGTLTSAGGRPGGPVTIVPTGALCTLPWPLLPSLRGRPVSVAADAAAWLAPRPRPAGVPLVLSLAGPGLDHAAAEADMVAAAHARSRRVAATRAEALGALERADVLHIAAHGMFSPRGPMLSQIMLDDGPLMAYDLLAARRVPRLVVLSACDAGMAHAPVDGAALGLAGAFLDGAARNGDAACVVAGVVPVRDDEALTLMTVFHTLLAEGRSPAEALAQASEKTAVPGFVCFGAGDEPLVAV</sequence>
<dbReference type="SUPFAM" id="SSF48452">
    <property type="entry name" value="TPR-like"/>
    <property type="match status" value="1"/>
</dbReference>
<protein>
    <submittedName>
        <fullName evidence="3">CHAT domain-containing protein</fullName>
    </submittedName>
</protein>